<dbReference type="PANTHER" id="PTHR28232:SF1">
    <property type="entry name" value="TRANSCRIPTIONAL REGULATORY PROTEIN RXT2"/>
    <property type="match status" value="1"/>
</dbReference>
<dbReference type="InterPro" id="IPR039602">
    <property type="entry name" value="Rxt2"/>
</dbReference>
<dbReference type="AlphaFoldDB" id="A0A6A7C5N4"/>
<feature type="region of interest" description="Disordered" evidence="1">
    <location>
        <begin position="331"/>
        <end position="377"/>
    </location>
</feature>
<feature type="region of interest" description="Disordered" evidence="1">
    <location>
        <begin position="217"/>
        <end position="246"/>
    </location>
</feature>
<organism evidence="3 4">
    <name type="scientific">Piedraia hortae CBS 480.64</name>
    <dbReference type="NCBI Taxonomy" id="1314780"/>
    <lineage>
        <taxon>Eukaryota</taxon>
        <taxon>Fungi</taxon>
        <taxon>Dikarya</taxon>
        <taxon>Ascomycota</taxon>
        <taxon>Pezizomycotina</taxon>
        <taxon>Dothideomycetes</taxon>
        <taxon>Dothideomycetidae</taxon>
        <taxon>Capnodiales</taxon>
        <taxon>Piedraiaceae</taxon>
        <taxon>Piedraia</taxon>
    </lineage>
</organism>
<dbReference type="OrthoDB" id="441210at2759"/>
<dbReference type="Pfam" id="PF08595">
    <property type="entry name" value="RXT2_N"/>
    <property type="match status" value="1"/>
</dbReference>
<dbReference type="GO" id="GO:0033698">
    <property type="term" value="C:Rpd3L complex"/>
    <property type="evidence" value="ECO:0007669"/>
    <property type="project" value="TreeGrafter"/>
</dbReference>
<evidence type="ECO:0000313" key="3">
    <source>
        <dbReference type="EMBL" id="KAF2862794.1"/>
    </source>
</evidence>
<feature type="domain" description="Transcriptional regulatory protein RXT2 N-terminal" evidence="2">
    <location>
        <begin position="39"/>
        <end position="167"/>
    </location>
</feature>
<dbReference type="InterPro" id="IPR013904">
    <property type="entry name" value="RXT2_N"/>
</dbReference>
<dbReference type="EMBL" id="MU005964">
    <property type="protein sequence ID" value="KAF2862794.1"/>
    <property type="molecule type" value="Genomic_DNA"/>
</dbReference>
<accession>A0A6A7C5N4</accession>
<keyword evidence="4" id="KW-1185">Reference proteome</keyword>
<evidence type="ECO:0000313" key="4">
    <source>
        <dbReference type="Proteomes" id="UP000799421"/>
    </source>
</evidence>
<protein>
    <recommendedName>
        <fullName evidence="2">Transcriptional regulatory protein RXT2 N-terminal domain-containing protein</fullName>
    </recommendedName>
</protein>
<feature type="region of interest" description="Disordered" evidence="1">
    <location>
        <begin position="19"/>
        <end position="52"/>
    </location>
</feature>
<name>A0A6A7C5N4_9PEZI</name>
<dbReference type="GO" id="GO:0005829">
    <property type="term" value="C:cytosol"/>
    <property type="evidence" value="ECO:0007669"/>
    <property type="project" value="TreeGrafter"/>
</dbReference>
<sequence>MAAQQIQFAETIRAMKLATRRNAQQRQDVGDDRLPLSSSNRGRKLDEDGLNNTGHKIRINYAGYERPIMSRLPTRYDEDGDVVEEDEMEDEDIDAEPVEDNPFADVQLEKTLAPLTSAAELPHHPSYSRAYTDPGLTRLVKDVEAMLRRERNILWKAKRFLQSLRGDGQWMALQRYQTDGDEQLLIECFNVEVPRLQGAADGTVAQETVAQTVDGAAEAHGGAPRAAATSSASSDGSPPPLNPWFRVPAAARTDHDMGLPPQEAEDTRRAFILYIQKQDITVQHLEMLYAGLQRADRQRREVFRACKAEGHMIVDSRGGVHTEMSDGEDWYDPSDWGLEAGDLHDGKLEKGKEDVEEAGEDEGRRVPRRRRFNNARG</sequence>
<feature type="compositionally biased region" description="Basic residues" evidence="1">
    <location>
        <begin position="366"/>
        <end position="377"/>
    </location>
</feature>
<dbReference type="Proteomes" id="UP000799421">
    <property type="component" value="Unassembled WGS sequence"/>
</dbReference>
<feature type="compositionally biased region" description="Basic and acidic residues" evidence="1">
    <location>
        <begin position="341"/>
        <end position="353"/>
    </location>
</feature>
<dbReference type="PANTHER" id="PTHR28232">
    <property type="entry name" value="TRANSCRIPTIONAL REGULATORY PROTEIN RXT2"/>
    <property type="match status" value="1"/>
</dbReference>
<proteinExistence type="predicted"/>
<reference evidence="3" key="1">
    <citation type="journal article" date="2020" name="Stud. Mycol.">
        <title>101 Dothideomycetes genomes: a test case for predicting lifestyles and emergence of pathogens.</title>
        <authorList>
            <person name="Haridas S."/>
            <person name="Albert R."/>
            <person name="Binder M."/>
            <person name="Bloem J."/>
            <person name="Labutti K."/>
            <person name="Salamov A."/>
            <person name="Andreopoulos B."/>
            <person name="Baker S."/>
            <person name="Barry K."/>
            <person name="Bills G."/>
            <person name="Bluhm B."/>
            <person name="Cannon C."/>
            <person name="Castanera R."/>
            <person name="Culley D."/>
            <person name="Daum C."/>
            <person name="Ezra D."/>
            <person name="Gonzalez J."/>
            <person name="Henrissat B."/>
            <person name="Kuo A."/>
            <person name="Liang C."/>
            <person name="Lipzen A."/>
            <person name="Lutzoni F."/>
            <person name="Magnuson J."/>
            <person name="Mondo S."/>
            <person name="Nolan M."/>
            <person name="Ohm R."/>
            <person name="Pangilinan J."/>
            <person name="Park H.-J."/>
            <person name="Ramirez L."/>
            <person name="Alfaro M."/>
            <person name="Sun H."/>
            <person name="Tritt A."/>
            <person name="Yoshinaga Y."/>
            <person name="Zwiers L.-H."/>
            <person name="Turgeon B."/>
            <person name="Goodwin S."/>
            <person name="Spatafora J."/>
            <person name="Crous P."/>
            <person name="Grigoriev I."/>
        </authorList>
    </citation>
    <scope>NUCLEOTIDE SEQUENCE</scope>
    <source>
        <strain evidence="3">CBS 480.64</strain>
    </source>
</reference>
<evidence type="ECO:0000259" key="2">
    <source>
        <dbReference type="Pfam" id="PF08595"/>
    </source>
</evidence>
<feature type="compositionally biased region" description="Low complexity" evidence="1">
    <location>
        <begin position="217"/>
        <end position="236"/>
    </location>
</feature>
<gene>
    <name evidence="3" type="ORF">K470DRAFT_268747</name>
</gene>
<evidence type="ECO:0000256" key="1">
    <source>
        <dbReference type="SAM" id="MobiDB-lite"/>
    </source>
</evidence>